<dbReference type="InterPro" id="IPR005763">
    <property type="entry name" value="Fucose_isomerase"/>
</dbReference>
<proteinExistence type="predicted"/>
<dbReference type="InterPro" id="IPR009015">
    <property type="entry name" value="Fucose_isomerase_N/cen_sf"/>
</dbReference>
<evidence type="ECO:0000256" key="3">
    <source>
        <dbReference type="ARBA" id="ARBA00023211"/>
    </source>
</evidence>
<dbReference type="SUPFAM" id="SSF50443">
    <property type="entry name" value="FucI/AraA C-terminal domain-like"/>
    <property type="match status" value="1"/>
</dbReference>
<comment type="caution">
    <text evidence="9">The sequence shown here is derived from an EMBL/GenBank/DDBJ whole genome shotgun (WGS) entry which is preliminary data.</text>
</comment>
<reference evidence="9 10" key="1">
    <citation type="submission" date="2018-08" db="EMBL/GenBank/DDBJ databases">
        <title>Genome analysis of the thermophilic bacterium of the candidate phylum Aminicenantes from deep subsurface aquifer revealed its physiology and ecological role.</title>
        <authorList>
            <person name="Kadnikov V.V."/>
            <person name="Mardanov A.V."/>
            <person name="Beletsky A.V."/>
            <person name="Karnachuk O.V."/>
            <person name="Ravin N.V."/>
        </authorList>
    </citation>
    <scope>NUCLEOTIDE SEQUENCE [LARGE SCALE GENOMIC DNA]</scope>
    <source>
        <strain evidence="9">BY38</strain>
    </source>
</reference>
<dbReference type="Gene3D" id="3.40.50.1070">
    <property type="match status" value="1"/>
</dbReference>
<accession>A0A3E2BKF9</accession>
<protein>
    <submittedName>
        <fullName evidence="9">L-fucose isomerase</fullName>
    </submittedName>
</protein>
<keyword evidence="3" id="KW-0464">Manganese</keyword>
<name>A0A3E2BKF9_9BACT</name>
<sequence length="581" mass="64820">MPFIGKRNPDNPTLGVFVPCDPRIDETSRTRAFNIGRMTARLLARHLRLPDGSAPNIFYCSRLVDSESTADSGAREMKEAGVAGIFIVPDTWFFPGKSALALTAHFPPETPLACVGGNNAPKPGVVGIDALVGAYAQTGRLCQMVIGNMPETGLEPEFDRQTAEQVVDLGYAMLARVALRGKRYVSIDTDSMQMETALNHVHAARKFFGLESTRESMKLFADMLHKKGGYDPEELKALRDWVVNVKFKNRIFTNTEEIIRSKKNLLTGLDRVKPPALSAEDKKKLDEGLALYLIIRNYLRDVNAVGGGWTSQLAWGSDRRGIPLTTADIAESLFNSTEDHTGKKPVIPFATENDIQALLTMICYCYLSGGQPTLFMDFRKVYEPWEIRKKARELKVDLGPFENEGWMQRGFVDGNNSGSASLDYAGEAFLFKAIEYYFPGLGFSVSYLSPAGIRGLAGRLAYSDLSGMFTMVQGEAESVSLPPLLAEEVCRASDYSWPHTFVTYDQLPASLVKMGMPANHFHMVTGLNRRRWQYFSDYACVLNYRWENQPEYDPALDRPVPMLYRLSGGETQAKLMLARRV</sequence>
<dbReference type="Gene3D" id="3.40.275.10">
    <property type="entry name" value="L-fucose Isomerase, Chain A, domain 2"/>
    <property type="match status" value="1"/>
</dbReference>
<feature type="domain" description="L-fucose isomerase N-terminal-2" evidence="8">
    <location>
        <begin position="182"/>
        <end position="365"/>
    </location>
</feature>
<dbReference type="InterPro" id="IPR038393">
    <property type="entry name" value="Fuc_iso_dom3_sf"/>
</dbReference>
<dbReference type="SUPFAM" id="SSF53743">
    <property type="entry name" value="FucI/AraA N-terminal and middle domains"/>
    <property type="match status" value="1"/>
</dbReference>
<dbReference type="EMBL" id="QUAH01000011">
    <property type="protein sequence ID" value="RFT15230.1"/>
    <property type="molecule type" value="Genomic_DNA"/>
</dbReference>
<evidence type="ECO:0000256" key="4">
    <source>
        <dbReference type="ARBA" id="ARBA00023235"/>
    </source>
</evidence>
<evidence type="ECO:0000256" key="1">
    <source>
        <dbReference type="ARBA" id="ARBA00022490"/>
    </source>
</evidence>
<dbReference type="InterPro" id="IPR038391">
    <property type="entry name" value="Fucose_iso_dom1_sf"/>
</dbReference>
<dbReference type="PANTHER" id="PTHR37840:SF1">
    <property type="entry name" value="L-FUCOSE ISOMERASE"/>
    <property type="match status" value="1"/>
</dbReference>
<evidence type="ECO:0000313" key="9">
    <source>
        <dbReference type="EMBL" id="RFT15230.1"/>
    </source>
</evidence>
<dbReference type="Pfam" id="PF07881">
    <property type="entry name" value="Fucose_iso_N1"/>
    <property type="match status" value="1"/>
</dbReference>
<evidence type="ECO:0000256" key="2">
    <source>
        <dbReference type="ARBA" id="ARBA00022723"/>
    </source>
</evidence>
<dbReference type="InterPro" id="IPR004216">
    <property type="entry name" value="Fuc/Ara_isomerase_C"/>
</dbReference>
<dbReference type="GO" id="GO:0008736">
    <property type="term" value="F:L-fucose isomerase activity"/>
    <property type="evidence" value="ECO:0007669"/>
    <property type="project" value="InterPro"/>
</dbReference>
<keyword evidence="4 9" id="KW-0413">Isomerase</keyword>
<evidence type="ECO:0000259" key="8">
    <source>
        <dbReference type="Pfam" id="PF07882"/>
    </source>
</evidence>
<dbReference type="Gene3D" id="3.20.14.10">
    <property type="entry name" value="L-fucose/L-arabinose isomerase, C-terminal"/>
    <property type="match status" value="2"/>
</dbReference>
<evidence type="ECO:0000259" key="7">
    <source>
        <dbReference type="Pfam" id="PF07881"/>
    </source>
</evidence>
<evidence type="ECO:0000256" key="6">
    <source>
        <dbReference type="ARBA" id="ARBA00023277"/>
    </source>
</evidence>
<dbReference type="GO" id="GO:0042355">
    <property type="term" value="P:L-fucose catabolic process"/>
    <property type="evidence" value="ECO:0007669"/>
    <property type="project" value="TreeGrafter"/>
</dbReference>
<keyword evidence="6" id="KW-0119">Carbohydrate metabolism</keyword>
<dbReference type="InterPro" id="IPR038392">
    <property type="entry name" value="Fucose_isomerase_dom2_sf"/>
</dbReference>
<dbReference type="Proteomes" id="UP000257323">
    <property type="component" value="Unassembled WGS sequence"/>
</dbReference>
<feature type="domain" description="L-fucose isomerase N-terminal-1" evidence="7">
    <location>
        <begin position="12"/>
        <end position="181"/>
    </location>
</feature>
<dbReference type="GO" id="GO:0008790">
    <property type="term" value="F:arabinose isomerase activity"/>
    <property type="evidence" value="ECO:0007669"/>
    <property type="project" value="TreeGrafter"/>
</dbReference>
<organism evidence="9 10">
    <name type="scientific">Candidatus Saccharicenans subterraneus</name>
    <dbReference type="NCBI Taxonomy" id="2508984"/>
    <lineage>
        <taxon>Bacteria</taxon>
        <taxon>Candidatus Aminicenantota</taxon>
        <taxon>Candidatus Aminicenantia</taxon>
        <taxon>Candidatus Aminicenantales</taxon>
        <taxon>Candidatus Saccharicenantaceae</taxon>
        <taxon>Candidatus Saccharicenans</taxon>
    </lineage>
</organism>
<keyword evidence="5" id="KW-0294">Fucose metabolism</keyword>
<dbReference type="InterPro" id="IPR012888">
    <property type="entry name" value="Fucose_iso_N1"/>
</dbReference>
<keyword evidence="1" id="KW-0963">Cytoplasm</keyword>
<keyword evidence="2" id="KW-0479">Metal-binding</keyword>
<dbReference type="InterPro" id="IPR012889">
    <property type="entry name" value="Fucose_isomerase_N2"/>
</dbReference>
<dbReference type="GO" id="GO:0005737">
    <property type="term" value="C:cytoplasm"/>
    <property type="evidence" value="ECO:0007669"/>
    <property type="project" value="InterPro"/>
</dbReference>
<dbReference type="AlphaFoldDB" id="A0A3E2BKF9"/>
<dbReference type="GO" id="GO:0019571">
    <property type="term" value="P:D-arabinose catabolic process"/>
    <property type="evidence" value="ECO:0007669"/>
    <property type="project" value="TreeGrafter"/>
</dbReference>
<evidence type="ECO:0000256" key="5">
    <source>
        <dbReference type="ARBA" id="ARBA00023253"/>
    </source>
</evidence>
<evidence type="ECO:0000313" key="10">
    <source>
        <dbReference type="Proteomes" id="UP000257323"/>
    </source>
</evidence>
<gene>
    <name evidence="9" type="ORF">OP8BY_0525</name>
</gene>
<dbReference type="Pfam" id="PF07882">
    <property type="entry name" value="Fucose_iso_N2"/>
    <property type="match status" value="1"/>
</dbReference>
<dbReference type="GO" id="GO:0030145">
    <property type="term" value="F:manganese ion binding"/>
    <property type="evidence" value="ECO:0007669"/>
    <property type="project" value="InterPro"/>
</dbReference>
<dbReference type="PANTHER" id="PTHR37840">
    <property type="entry name" value="L-FUCOSE ISOMERASE"/>
    <property type="match status" value="1"/>
</dbReference>